<dbReference type="FunFam" id="3.30.160.60:FF:001704">
    <property type="entry name" value="C2H2 transcription factor, putative"/>
    <property type="match status" value="1"/>
</dbReference>
<dbReference type="PANTHER" id="PTHR14003:SF19">
    <property type="entry name" value="YY2 TRANSCRIPTION FACTOR"/>
    <property type="match status" value="1"/>
</dbReference>
<dbReference type="GO" id="GO:0005634">
    <property type="term" value="C:nucleus"/>
    <property type="evidence" value="ECO:0007669"/>
    <property type="project" value="UniProtKB-SubCell"/>
</dbReference>
<dbReference type="FunFam" id="3.30.160.60:FF:001498">
    <property type="entry name" value="Zinc finger protein 404"/>
    <property type="match status" value="1"/>
</dbReference>
<comment type="subcellular location">
    <subcellularLocation>
        <location evidence="1">Nucleus</location>
    </subcellularLocation>
</comment>
<dbReference type="GO" id="GO:0000785">
    <property type="term" value="C:chromatin"/>
    <property type="evidence" value="ECO:0007669"/>
    <property type="project" value="TreeGrafter"/>
</dbReference>
<evidence type="ECO:0000256" key="6">
    <source>
        <dbReference type="ARBA" id="ARBA00022969"/>
    </source>
</evidence>
<keyword evidence="12" id="KW-0183">Conidiation</keyword>
<dbReference type="AlphaFoldDB" id="A0A9W4NWP2"/>
<feature type="region of interest" description="Disordered" evidence="15">
    <location>
        <begin position="285"/>
        <end position="361"/>
    </location>
</feature>
<comment type="caution">
    <text evidence="17">The sequence shown here is derived from an EMBL/GenBank/DDBJ whole genome shotgun (WGS) entry which is preliminary data.</text>
</comment>
<dbReference type="SMART" id="SM00355">
    <property type="entry name" value="ZnF_C2H2"/>
    <property type="match status" value="5"/>
</dbReference>
<feature type="compositionally biased region" description="Basic residues" evidence="15">
    <location>
        <begin position="285"/>
        <end position="294"/>
    </location>
</feature>
<evidence type="ECO:0000256" key="3">
    <source>
        <dbReference type="ARBA" id="ARBA00022737"/>
    </source>
</evidence>
<evidence type="ECO:0000313" key="17">
    <source>
        <dbReference type="EMBL" id="CAG8415994.1"/>
    </source>
</evidence>
<feature type="domain" description="C2H2-type" evidence="16">
    <location>
        <begin position="450"/>
        <end position="477"/>
    </location>
</feature>
<dbReference type="OrthoDB" id="3437960at2759"/>
<dbReference type="SUPFAM" id="SSF57667">
    <property type="entry name" value="beta-beta-alpha zinc fingers"/>
    <property type="match status" value="2"/>
</dbReference>
<evidence type="ECO:0000256" key="13">
    <source>
        <dbReference type="ARBA" id="ARBA00044085"/>
    </source>
</evidence>
<evidence type="ECO:0000313" key="18">
    <source>
        <dbReference type="Proteomes" id="UP001152646"/>
    </source>
</evidence>
<keyword evidence="11" id="KW-0539">Nucleus</keyword>
<dbReference type="GO" id="GO:0000981">
    <property type="term" value="F:DNA-binding transcription factor activity, RNA polymerase II-specific"/>
    <property type="evidence" value="ECO:0007669"/>
    <property type="project" value="TreeGrafter"/>
</dbReference>
<evidence type="ECO:0000256" key="8">
    <source>
        <dbReference type="ARBA" id="ARBA00023125"/>
    </source>
</evidence>
<dbReference type="InterPro" id="IPR013087">
    <property type="entry name" value="Znf_C2H2_type"/>
</dbReference>
<dbReference type="InterPro" id="IPR036236">
    <property type="entry name" value="Znf_C2H2_sf"/>
</dbReference>
<dbReference type="PANTHER" id="PTHR14003">
    <property type="entry name" value="TRANSCRIPTIONAL REPRESSOR PROTEIN YY"/>
    <property type="match status" value="1"/>
</dbReference>
<keyword evidence="3" id="KW-0677">Repeat</keyword>
<feature type="compositionally biased region" description="Low complexity" evidence="15">
    <location>
        <begin position="324"/>
        <end position="344"/>
    </location>
</feature>
<evidence type="ECO:0000256" key="2">
    <source>
        <dbReference type="ARBA" id="ARBA00022723"/>
    </source>
</evidence>
<feature type="region of interest" description="Disordered" evidence="15">
    <location>
        <begin position="568"/>
        <end position="596"/>
    </location>
</feature>
<evidence type="ECO:0000256" key="12">
    <source>
        <dbReference type="ARBA" id="ARBA00023321"/>
    </source>
</evidence>
<evidence type="ECO:0000256" key="14">
    <source>
        <dbReference type="PROSITE-ProRule" id="PRU00042"/>
    </source>
</evidence>
<dbReference type="Pfam" id="PF00096">
    <property type="entry name" value="zf-C2H2"/>
    <property type="match status" value="2"/>
</dbReference>
<sequence>MASQPQGGEFCLECNWEAFHIDGKDTVAPSENPQDHWNCSGHELPAPLPPCEVDEACCDVDDCALDCGSACGGFLDCDTSTVCSATHCEDDNCDDTHCDTNHCEETECEKPDCAEDHCDNIDPLCFEAHCCDGTENQDCGFDTFFGLNTPLSLDTGVFPSTTMGSHIPSHPMKGMEHTFPGTFDPSQQQNFLSSYQAHATNCEQDVPNHFECHDFQKDWQAMFPAPAPTQTEVNPAEVFHMLGMCSDFSICQDQHAPGQQNMFDPFEKPKLNTSALNCYDHDHGHHHHVHNHFKHPNELNLQSTRKGPHRSHNRCRAHHHAHSHPYSPYSRHARSSISSHLHSSPGETPPPLDGGASSILTTPDFSEDNELHVCKWAPTINGIKAVCGAAFADSGALQEHLIAAHMSTVDGAKGNGYYCCWEGCHRPDEPFSQKSKLQGHFLTHSNYKNFSCAVCGKTFARQATLDRHERSHRGDKPYACKHCGKSFTDSSELKTHSRTHTGEKPFKCTWPGCNFTTGDSSNMSSHRLTHGERRHKCLFPGCTKSFTRPGRPLDCKLLPLNQIANSLFSPPSDQLKRHQRTTHKHESCSTLPSPSPDHFTLPPFAIV</sequence>
<evidence type="ECO:0000256" key="11">
    <source>
        <dbReference type="ARBA" id="ARBA00023242"/>
    </source>
</evidence>
<evidence type="ECO:0000256" key="15">
    <source>
        <dbReference type="SAM" id="MobiDB-lite"/>
    </source>
</evidence>
<evidence type="ECO:0000256" key="5">
    <source>
        <dbReference type="ARBA" id="ARBA00022833"/>
    </source>
</evidence>
<keyword evidence="9" id="KW-0010">Activator</keyword>
<keyword evidence="8" id="KW-0238">DNA-binding</keyword>
<feature type="compositionally biased region" description="Basic residues" evidence="15">
    <location>
        <begin position="306"/>
        <end position="323"/>
    </location>
</feature>
<dbReference type="Proteomes" id="UP001152646">
    <property type="component" value="Unassembled WGS sequence"/>
</dbReference>
<evidence type="ECO:0000256" key="4">
    <source>
        <dbReference type="ARBA" id="ARBA00022771"/>
    </source>
</evidence>
<dbReference type="Gene3D" id="3.30.160.60">
    <property type="entry name" value="Classic Zinc Finger"/>
    <property type="match status" value="4"/>
</dbReference>
<keyword evidence="5" id="KW-0862">Zinc</keyword>
<dbReference type="GO" id="GO:0000978">
    <property type="term" value="F:RNA polymerase II cis-regulatory region sequence-specific DNA binding"/>
    <property type="evidence" value="ECO:0007669"/>
    <property type="project" value="TreeGrafter"/>
</dbReference>
<evidence type="ECO:0000256" key="7">
    <source>
        <dbReference type="ARBA" id="ARBA00023015"/>
    </source>
</evidence>
<evidence type="ECO:0000259" key="16">
    <source>
        <dbReference type="PROSITE" id="PS50157"/>
    </source>
</evidence>
<evidence type="ECO:0000256" key="9">
    <source>
        <dbReference type="ARBA" id="ARBA00023159"/>
    </source>
</evidence>
<name>A0A9W4NWP2_9EURO</name>
<keyword evidence="2" id="KW-0479">Metal-binding</keyword>
<protein>
    <recommendedName>
        <fullName evidence="13">C2H2 type master regulator of conidiophore development brlA</fullName>
    </recommendedName>
</protein>
<keyword evidence="6" id="KW-0749">Sporulation</keyword>
<dbReference type="GO" id="GO:0008270">
    <property type="term" value="F:zinc ion binding"/>
    <property type="evidence" value="ECO:0007669"/>
    <property type="project" value="UniProtKB-KW"/>
</dbReference>
<feature type="domain" description="C2H2-type" evidence="16">
    <location>
        <begin position="478"/>
        <end position="505"/>
    </location>
</feature>
<reference evidence="17" key="1">
    <citation type="submission" date="2021-07" db="EMBL/GenBank/DDBJ databases">
        <authorList>
            <person name="Branca A.L. A."/>
        </authorList>
    </citation>
    <scope>NUCLEOTIDE SEQUENCE</scope>
</reference>
<dbReference type="EMBL" id="CAJVPA010000228">
    <property type="protein sequence ID" value="CAG8415994.1"/>
    <property type="molecule type" value="Genomic_DNA"/>
</dbReference>
<keyword evidence="4 14" id="KW-0863">Zinc-finger</keyword>
<gene>
    <name evidence="17" type="ORF">PSALAMII_LOCUS9700</name>
</gene>
<keyword evidence="7" id="KW-0805">Transcription regulation</keyword>
<accession>A0A9W4NWP2</accession>
<dbReference type="GO" id="GO:0005667">
    <property type="term" value="C:transcription regulator complex"/>
    <property type="evidence" value="ECO:0007669"/>
    <property type="project" value="TreeGrafter"/>
</dbReference>
<evidence type="ECO:0000256" key="1">
    <source>
        <dbReference type="ARBA" id="ARBA00004123"/>
    </source>
</evidence>
<organism evidence="17 18">
    <name type="scientific">Penicillium salamii</name>
    <dbReference type="NCBI Taxonomy" id="1612424"/>
    <lineage>
        <taxon>Eukaryota</taxon>
        <taxon>Fungi</taxon>
        <taxon>Dikarya</taxon>
        <taxon>Ascomycota</taxon>
        <taxon>Pezizomycotina</taxon>
        <taxon>Eurotiomycetes</taxon>
        <taxon>Eurotiomycetidae</taxon>
        <taxon>Eurotiales</taxon>
        <taxon>Aspergillaceae</taxon>
        <taxon>Penicillium</taxon>
    </lineage>
</organism>
<keyword evidence="10" id="KW-0804">Transcription</keyword>
<dbReference type="PROSITE" id="PS00028">
    <property type="entry name" value="ZINC_FINGER_C2H2_1"/>
    <property type="match status" value="2"/>
</dbReference>
<dbReference type="PROSITE" id="PS50157">
    <property type="entry name" value="ZINC_FINGER_C2H2_2"/>
    <property type="match status" value="2"/>
</dbReference>
<evidence type="ECO:0000256" key="10">
    <source>
        <dbReference type="ARBA" id="ARBA00023163"/>
    </source>
</evidence>
<proteinExistence type="predicted"/>